<feature type="signal peptide" evidence="1">
    <location>
        <begin position="1"/>
        <end position="24"/>
    </location>
</feature>
<proteinExistence type="predicted"/>
<dbReference type="AlphaFoldDB" id="A0A4Y2E9R8"/>
<accession>A0A4Y2E9R8</accession>
<evidence type="ECO:0000313" key="3">
    <source>
        <dbReference type="Proteomes" id="UP000499080"/>
    </source>
</evidence>
<evidence type="ECO:0000313" key="2">
    <source>
        <dbReference type="EMBL" id="GBM24505.1"/>
    </source>
</evidence>
<organism evidence="2 3">
    <name type="scientific">Araneus ventricosus</name>
    <name type="common">Orbweaver spider</name>
    <name type="synonym">Epeira ventricosa</name>
    <dbReference type="NCBI Taxonomy" id="182803"/>
    <lineage>
        <taxon>Eukaryota</taxon>
        <taxon>Metazoa</taxon>
        <taxon>Ecdysozoa</taxon>
        <taxon>Arthropoda</taxon>
        <taxon>Chelicerata</taxon>
        <taxon>Arachnida</taxon>
        <taxon>Araneae</taxon>
        <taxon>Araneomorphae</taxon>
        <taxon>Entelegynae</taxon>
        <taxon>Araneoidea</taxon>
        <taxon>Araneidae</taxon>
        <taxon>Araneus</taxon>
    </lineage>
</organism>
<name>A0A4Y2E9R8_ARAVE</name>
<dbReference type="Proteomes" id="UP000499080">
    <property type="component" value="Unassembled WGS sequence"/>
</dbReference>
<dbReference type="EMBL" id="BGPR01000520">
    <property type="protein sequence ID" value="GBM24505.1"/>
    <property type="molecule type" value="Genomic_DNA"/>
</dbReference>
<reference evidence="2 3" key="1">
    <citation type="journal article" date="2019" name="Sci. Rep.">
        <title>Orb-weaving spider Araneus ventricosus genome elucidates the spidroin gene catalogue.</title>
        <authorList>
            <person name="Kono N."/>
            <person name="Nakamura H."/>
            <person name="Ohtoshi R."/>
            <person name="Moran D.A.P."/>
            <person name="Shinohara A."/>
            <person name="Yoshida Y."/>
            <person name="Fujiwara M."/>
            <person name="Mori M."/>
            <person name="Tomita M."/>
            <person name="Arakawa K."/>
        </authorList>
    </citation>
    <scope>NUCLEOTIDE SEQUENCE [LARGE SCALE GENOMIC DNA]</scope>
</reference>
<keyword evidence="3" id="KW-1185">Reference proteome</keyword>
<comment type="caution">
    <text evidence="2">The sequence shown here is derived from an EMBL/GenBank/DDBJ whole genome shotgun (WGS) entry which is preliminary data.</text>
</comment>
<protein>
    <recommendedName>
        <fullName evidence="4">Secreted protein</fullName>
    </recommendedName>
</protein>
<feature type="chain" id="PRO_5021267041" description="Secreted protein" evidence="1">
    <location>
        <begin position="25"/>
        <end position="159"/>
    </location>
</feature>
<gene>
    <name evidence="2" type="ORF">AVEN_254018_1</name>
</gene>
<evidence type="ECO:0008006" key="4">
    <source>
        <dbReference type="Google" id="ProtNLM"/>
    </source>
</evidence>
<evidence type="ECO:0000256" key="1">
    <source>
        <dbReference type="SAM" id="SignalP"/>
    </source>
</evidence>
<sequence length="159" mass="18415">MTSIISAHFSYLLLIIVLIPSKSGWSALKSKLARNQHTSETVWPIRKSEWTPRIRLHLQGKRRGQCVNVLSVQRKRKFRFHFRSEGQVFEERRAARRRGPLPPSVRKFPGNLFIALKFGLTGWKIGCHFVGTQQIVEFHELAVNGIFSVLSFQTFLSHF</sequence>
<keyword evidence="1" id="KW-0732">Signal</keyword>